<dbReference type="InterPro" id="IPR009027">
    <property type="entry name" value="Ribosomal_bL9/RNase_H1_N"/>
</dbReference>
<keyword evidence="3 7" id="KW-0694">RNA-binding</keyword>
<dbReference type="GO" id="GO:0006412">
    <property type="term" value="P:translation"/>
    <property type="evidence" value="ECO:0007669"/>
    <property type="project" value="UniProtKB-UniRule"/>
</dbReference>
<comment type="caution">
    <text evidence="10">The sequence shown here is derived from an EMBL/GenBank/DDBJ whole genome shotgun (WGS) entry which is preliminary data.</text>
</comment>
<gene>
    <name evidence="7" type="primary">rplI</name>
    <name evidence="10" type="ORF">A2541_00310</name>
</gene>
<comment type="similarity">
    <text evidence="1 7">Belongs to the bacterial ribosomal protein bL9 family.</text>
</comment>
<keyword evidence="2 7" id="KW-0699">rRNA-binding</keyword>
<dbReference type="InterPro" id="IPR020594">
    <property type="entry name" value="Ribosomal_bL9_bac/chp"/>
</dbReference>
<dbReference type="Gene3D" id="3.10.430.100">
    <property type="entry name" value="Ribosomal protein L9, C-terminal domain"/>
    <property type="match status" value="1"/>
</dbReference>
<dbReference type="SUPFAM" id="SSF55653">
    <property type="entry name" value="Ribosomal protein L9 C-domain"/>
    <property type="match status" value="1"/>
</dbReference>
<evidence type="ECO:0000256" key="1">
    <source>
        <dbReference type="ARBA" id="ARBA00010605"/>
    </source>
</evidence>
<reference evidence="10 11" key="1">
    <citation type="journal article" date="2016" name="Nat. Commun.">
        <title>Thousands of microbial genomes shed light on interconnected biogeochemical processes in an aquifer system.</title>
        <authorList>
            <person name="Anantharaman K."/>
            <person name="Brown C.T."/>
            <person name="Hug L.A."/>
            <person name="Sharon I."/>
            <person name="Castelle C.J."/>
            <person name="Probst A.J."/>
            <person name="Thomas B.C."/>
            <person name="Singh A."/>
            <person name="Wilkins M.J."/>
            <person name="Karaoz U."/>
            <person name="Brodie E.L."/>
            <person name="Williams K.H."/>
            <person name="Hubbard S.S."/>
            <person name="Banfield J.F."/>
        </authorList>
    </citation>
    <scope>NUCLEOTIDE SEQUENCE [LARGE SCALE GENOMIC DNA]</scope>
</reference>
<dbReference type="Gene3D" id="3.40.5.10">
    <property type="entry name" value="Ribosomal protein L9, N-terminal domain"/>
    <property type="match status" value="1"/>
</dbReference>
<proteinExistence type="inferred from homology"/>
<evidence type="ECO:0000259" key="8">
    <source>
        <dbReference type="Pfam" id="PF01281"/>
    </source>
</evidence>
<sequence>MKIILLKDVKKIGKKYEVKNVADGYALNMLIPNGLAIPATTGNVNMIEVKKKGDLFITAKNDAELQKALAEMKDITIEMTGKVNDKGHLFAGIHKEEIIEAVKKQKGVNITADHLLLDKPIKEVGEHVITVKVGDREVAFKLVVKSH</sequence>
<name>A0A1G2PE11_9BACT</name>
<keyword evidence="4 7" id="KW-0689">Ribosomal protein</keyword>
<dbReference type="Proteomes" id="UP000176965">
    <property type="component" value="Unassembled WGS sequence"/>
</dbReference>
<evidence type="ECO:0000256" key="4">
    <source>
        <dbReference type="ARBA" id="ARBA00022980"/>
    </source>
</evidence>
<dbReference type="InterPro" id="IPR036935">
    <property type="entry name" value="Ribosomal_bL9_N_sf"/>
</dbReference>
<dbReference type="GO" id="GO:1990904">
    <property type="term" value="C:ribonucleoprotein complex"/>
    <property type="evidence" value="ECO:0007669"/>
    <property type="project" value="UniProtKB-KW"/>
</dbReference>
<evidence type="ECO:0000256" key="7">
    <source>
        <dbReference type="HAMAP-Rule" id="MF_00503"/>
    </source>
</evidence>
<dbReference type="Pfam" id="PF03948">
    <property type="entry name" value="Ribosomal_L9_C"/>
    <property type="match status" value="1"/>
</dbReference>
<keyword evidence="5 7" id="KW-0687">Ribonucleoprotein</keyword>
<dbReference type="Pfam" id="PF01281">
    <property type="entry name" value="Ribosomal_L9_N"/>
    <property type="match status" value="1"/>
</dbReference>
<dbReference type="GO" id="GO:0019843">
    <property type="term" value="F:rRNA binding"/>
    <property type="evidence" value="ECO:0007669"/>
    <property type="project" value="UniProtKB-UniRule"/>
</dbReference>
<dbReference type="GO" id="GO:0003735">
    <property type="term" value="F:structural constituent of ribosome"/>
    <property type="evidence" value="ECO:0007669"/>
    <property type="project" value="InterPro"/>
</dbReference>
<organism evidence="10 11">
    <name type="scientific">Candidatus Taylorbacteria bacterium RIFOXYD2_FULL_36_9</name>
    <dbReference type="NCBI Taxonomy" id="1802338"/>
    <lineage>
        <taxon>Bacteria</taxon>
        <taxon>Candidatus Tayloriibacteriota</taxon>
    </lineage>
</organism>
<evidence type="ECO:0000313" key="10">
    <source>
        <dbReference type="EMBL" id="OHA46533.1"/>
    </source>
</evidence>
<evidence type="ECO:0000256" key="2">
    <source>
        <dbReference type="ARBA" id="ARBA00022730"/>
    </source>
</evidence>
<dbReference type="SUPFAM" id="SSF55658">
    <property type="entry name" value="L9 N-domain-like"/>
    <property type="match status" value="1"/>
</dbReference>
<evidence type="ECO:0000256" key="5">
    <source>
        <dbReference type="ARBA" id="ARBA00023274"/>
    </source>
</evidence>
<dbReference type="InterPro" id="IPR036791">
    <property type="entry name" value="Ribosomal_bL9_C_sf"/>
</dbReference>
<feature type="domain" description="Ribosomal protein L9" evidence="8">
    <location>
        <begin position="1"/>
        <end position="46"/>
    </location>
</feature>
<evidence type="ECO:0000313" key="11">
    <source>
        <dbReference type="Proteomes" id="UP000176965"/>
    </source>
</evidence>
<comment type="function">
    <text evidence="7">Binds to the 23S rRNA.</text>
</comment>
<dbReference type="GO" id="GO:0005840">
    <property type="term" value="C:ribosome"/>
    <property type="evidence" value="ECO:0007669"/>
    <property type="project" value="UniProtKB-KW"/>
</dbReference>
<evidence type="ECO:0000256" key="6">
    <source>
        <dbReference type="ARBA" id="ARBA00035292"/>
    </source>
</evidence>
<feature type="domain" description="Large ribosomal subunit protein bL9 C-terminal" evidence="9">
    <location>
        <begin position="64"/>
        <end position="141"/>
    </location>
</feature>
<dbReference type="InterPro" id="IPR020070">
    <property type="entry name" value="Ribosomal_bL9_N"/>
</dbReference>
<dbReference type="STRING" id="1802338.A2541_00310"/>
<dbReference type="InterPro" id="IPR000244">
    <property type="entry name" value="Ribosomal_bL9"/>
</dbReference>
<dbReference type="EMBL" id="MHSQ01000028">
    <property type="protein sequence ID" value="OHA46533.1"/>
    <property type="molecule type" value="Genomic_DNA"/>
</dbReference>
<dbReference type="AlphaFoldDB" id="A0A1G2PE11"/>
<protein>
    <recommendedName>
        <fullName evidence="6 7">Large ribosomal subunit protein bL9</fullName>
    </recommendedName>
</protein>
<dbReference type="PANTHER" id="PTHR21368">
    <property type="entry name" value="50S RIBOSOMAL PROTEIN L9"/>
    <property type="match status" value="1"/>
</dbReference>
<dbReference type="InterPro" id="IPR020069">
    <property type="entry name" value="Ribosomal_bL9_C"/>
</dbReference>
<dbReference type="NCBIfam" id="TIGR00158">
    <property type="entry name" value="L9"/>
    <property type="match status" value="1"/>
</dbReference>
<evidence type="ECO:0000259" key="9">
    <source>
        <dbReference type="Pfam" id="PF03948"/>
    </source>
</evidence>
<evidence type="ECO:0000256" key="3">
    <source>
        <dbReference type="ARBA" id="ARBA00022884"/>
    </source>
</evidence>
<dbReference type="HAMAP" id="MF_00503">
    <property type="entry name" value="Ribosomal_bL9"/>
    <property type="match status" value="1"/>
</dbReference>
<accession>A0A1G2PE11</accession>